<proteinExistence type="predicted"/>
<dbReference type="Proteomes" id="UP001196408">
    <property type="component" value="Unassembled WGS sequence"/>
</dbReference>
<dbReference type="EMBL" id="JAHOEL010000015">
    <property type="protein sequence ID" value="MBV3392330.1"/>
    <property type="molecule type" value="Genomic_DNA"/>
</dbReference>
<comment type="caution">
    <text evidence="1">The sequence shown here is derived from an EMBL/GenBank/DDBJ whole genome shotgun (WGS) entry which is preliminary data.</text>
</comment>
<dbReference type="RefSeq" id="WP_217747244.1">
    <property type="nucleotide sequence ID" value="NZ_JAHOEB010000015.1"/>
</dbReference>
<dbReference type="EMBL" id="JAHOEF010000014">
    <property type="protein sequence ID" value="MBV3382272.1"/>
    <property type="molecule type" value="Genomic_DNA"/>
</dbReference>
<reference evidence="1 4" key="1">
    <citation type="submission" date="2021-06" db="EMBL/GenBank/DDBJ databases">
        <title>Collection of gut derived symbiotic bacterial strains cultured from healthy donors.</title>
        <authorList>
            <person name="Lin H."/>
            <person name="Littmann E."/>
            <person name="Pamer E.G."/>
        </authorList>
    </citation>
    <scope>NUCLEOTIDE SEQUENCE</scope>
    <source>
        <strain evidence="2 4">MSK.21.70</strain>
        <strain evidence="1">MSK.21.82</strain>
    </source>
</reference>
<keyword evidence="4" id="KW-1185">Reference proteome</keyword>
<dbReference type="Proteomes" id="UP001197492">
    <property type="component" value="Unassembled WGS sequence"/>
</dbReference>
<dbReference type="AlphaFoldDB" id="A0AAW4MWC4"/>
<gene>
    <name evidence="1" type="ORF">KSV97_03310</name>
    <name evidence="2" type="ORF">KSW06_03490</name>
</gene>
<evidence type="ECO:0000313" key="1">
    <source>
        <dbReference type="EMBL" id="MBV3382272.1"/>
    </source>
</evidence>
<evidence type="ECO:0000313" key="2">
    <source>
        <dbReference type="EMBL" id="MBV3392330.1"/>
    </source>
</evidence>
<organism evidence="1 3">
    <name type="scientific">Catenibacterium mitsuokai</name>
    <dbReference type="NCBI Taxonomy" id="100886"/>
    <lineage>
        <taxon>Bacteria</taxon>
        <taxon>Bacillati</taxon>
        <taxon>Bacillota</taxon>
        <taxon>Erysipelotrichia</taxon>
        <taxon>Erysipelotrichales</taxon>
        <taxon>Coprobacillaceae</taxon>
        <taxon>Catenibacterium</taxon>
    </lineage>
</organism>
<dbReference type="InterPro" id="IPR007712">
    <property type="entry name" value="RelE/ParE_toxin"/>
</dbReference>
<evidence type="ECO:0000313" key="3">
    <source>
        <dbReference type="Proteomes" id="UP001196408"/>
    </source>
</evidence>
<name>A0AAW4MWC4_9FIRM</name>
<dbReference type="Pfam" id="PF05016">
    <property type="entry name" value="ParE_toxin"/>
    <property type="match status" value="1"/>
</dbReference>
<evidence type="ECO:0000313" key="4">
    <source>
        <dbReference type="Proteomes" id="UP001197492"/>
    </source>
</evidence>
<protein>
    <submittedName>
        <fullName evidence="1">Type II toxin-antitoxin system RelE/ParE family toxin</fullName>
    </submittedName>
</protein>
<sequence>MASKFGYRLTKKAESDLDGIVSYIAVELTNPQAASDFVDKLKDNIDEARAFPESGSLVDNEFLQVENLRKKLIGNYIMYYLPDMREKIIYILRIVYGKQNITEIHIKLDI</sequence>
<accession>A0AAW4MWC4</accession>